<protein>
    <recommendedName>
        <fullName evidence="2">Enoyl reductase (ER) domain-containing protein</fullName>
    </recommendedName>
</protein>
<dbReference type="Gene3D" id="3.90.180.10">
    <property type="entry name" value="Medium-chain alcohol dehydrogenases, catalytic domain"/>
    <property type="match status" value="1"/>
</dbReference>
<dbReference type="CDD" id="cd05288">
    <property type="entry name" value="PGDH"/>
    <property type="match status" value="1"/>
</dbReference>
<dbReference type="OrthoDB" id="809632at2759"/>
<dbReference type="Proteomes" id="UP000449547">
    <property type="component" value="Unassembled WGS sequence"/>
</dbReference>
<evidence type="ECO:0000259" key="2">
    <source>
        <dbReference type="SMART" id="SM00829"/>
    </source>
</evidence>
<organism evidence="3 4">
    <name type="scientific">Diutina rugosa</name>
    <name type="common">Yeast</name>
    <name type="synonym">Candida rugosa</name>
    <dbReference type="NCBI Taxonomy" id="5481"/>
    <lineage>
        <taxon>Eukaryota</taxon>
        <taxon>Fungi</taxon>
        <taxon>Dikarya</taxon>
        <taxon>Ascomycota</taxon>
        <taxon>Saccharomycotina</taxon>
        <taxon>Pichiomycetes</taxon>
        <taxon>Debaryomycetaceae</taxon>
        <taxon>Diutina</taxon>
    </lineage>
</organism>
<dbReference type="InterPro" id="IPR020843">
    <property type="entry name" value="ER"/>
</dbReference>
<reference evidence="3 4" key="1">
    <citation type="submission" date="2019-07" db="EMBL/GenBank/DDBJ databases">
        <title>Genome assembly of two rare yeast pathogens: Diutina rugosa and Trichomonascus ciferrii.</title>
        <authorList>
            <person name="Mixao V."/>
            <person name="Saus E."/>
            <person name="Hansen A."/>
            <person name="Lass-Flor C."/>
            <person name="Gabaldon T."/>
        </authorList>
    </citation>
    <scope>NUCLEOTIDE SEQUENCE [LARGE SCALE GENOMIC DNA]</scope>
    <source>
        <strain evidence="3 4">CBS 613</strain>
    </source>
</reference>
<dbReference type="SMART" id="SM00829">
    <property type="entry name" value="PKS_ER"/>
    <property type="match status" value="1"/>
</dbReference>
<dbReference type="FunFam" id="3.40.50.720:FF:000121">
    <property type="entry name" value="Prostaglandin reductase 2"/>
    <property type="match status" value="1"/>
</dbReference>
<accession>A0A642UZ98</accession>
<dbReference type="GeneID" id="54778830"/>
<evidence type="ECO:0000256" key="1">
    <source>
        <dbReference type="ARBA" id="ARBA00023002"/>
    </source>
</evidence>
<dbReference type="InterPro" id="IPR045010">
    <property type="entry name" value="MDR_fam"/>
</dbReference>
<keyword evidence="1" id="KW-0560">Oxidoreductase</keyword>
<dbReference type="EMBL" id="SWFT01000008">
    <property type="protein sequence ID" value="KAA8908388.1"/>
    <property type="molecule type" value="Genomic_DNA"/>
</dbReference>
<dbReference type="Pfam" id="PF00107">
    <property type="entry name" value="ADH_zinc_N"/>
    <property type="match status" value="1"/>
</dbReference>
<dbReference type="SUPFAM" id="SSF50129">
    <property type="entry name" value="GroES-like"/>
    <property type="match status" value="1"/>
</dbReference>
<dbReference type="InterPro" id="IPR013149">
    <property type="entry name" value="ADH-like_C"/>
</dbReference>
<dbReference type="Pfam" id="PF16884">
    <property type="entry name" value="ADH_N_2"/>
    <property type="match status" value="1"/>
</dbReference>
<dbReference type="PANTHER" id="PTHR43205:SF19">
    <property type="entry name" value="ENOYL REDUCTASE (ER) DOMAIN-CONTAINING PROTEIN"/>
    <property type="match status" value="1"/>
</dbReference>
<proteinExistence type="predicted"/>
<name>A0A642UZ98_DIURU</name>
<dbReference type="RefSeq" id="XP_034014988.1">
    <property type="nucleotide sequence ID" value="XM_034154349.1"/>
</dbReference>
<evidence type="ECO:0000313" key="4">
    <source>
        <dbReference type="Proteomes" id="UP000449547"/>
    </source>
</evidence>
<sequence length="354" mass="38177">MSLPTEIHQIILKNAPLKDVNLKLGEADSTFEIVTKPFNADDVKEGQVVVKSKLISNDPTQRGWIQKGLDPRRMYVAPVLEGDRMMAVGLAEVVLSKNDTYKEGDLVLAMVGWGDYAVLNAEQVRSKINAQPGVPLSAYLSALGMTGLTAYFGTIKVGQLQAGQTIIVSAASGATGSMVVQVAKHIVGAKRVIGFAGSDEKCKLVESLGADKCINYKSASDLRAELDKALDGEFADVYYDNVGGEILDLCLSRVKQFGRVVACGAISGYNDHSKMAVTRWGEIITNRLTVQGFIVMDFAKDFPEGLAALAKGLMEGKIKDESEVVDIKGDLTKIPEVWHRLFDGKGPGKLITKP</sequence>
<dbReference type="Gene3D" id="3.40.50.720">
    <property type="entry name" value="NAD(P)-binding Rossmann-like Domain"/>
    <property type="match status" value="1"/>
</dbReference>
<evidence type="ECO:0000313" key="3">
    <source>
        <dbReference type="EMBL" id="KAA8908388.1"/>
    </source>
</evidence>
<keyword evidence="4" id="KW-1185">Reference proteome</keyword>
<comment type="caution">
    <text evidence="3">The sequence shown here is derived from an EMBL/GenBank/DDBJ whole genome shotgun (WGS) entry which is preliminary data.</text>
</comment>
<dbReference type="GO" id="GO:0016628">
    <property type="term" value="F:oxidoreductase activity, acting on the CH-CH group of donors, NAD or NADP as acceptor"/>
    <property type="evidence" value="ECO:0007669"/>
    <property type="project" value="InterPro"/>
</dbReference>
<gene>
    <name evidence="3" type="ORF">DIURU_000177</name>
</gene>
<dbReference type="SUPFAM" id="SSF51735">
    <property type="entry name" value="NAD(P)-binding Rossmann-fold domains"/>
    <property type="match status" value="1"/>
</dbReference>
<dbReference type="InterPro" id="IPR036291">
    <property type="entry name" value="NAD(P)-bd_dom_sf"/>
</dbReference>
<feature type="domain" description="Enoyl reductase (ER)" evidence="2">
    <location>
        <begin position="27"/>
        <end position="352"/>
    </location>
</feature>
<dbReference type="InterPro" id="IPR041694">
    <property type="entry name" value="ADH_N_2"/>
</dbReference>
<dbReference type="InterPro" id="IPR011032">
    <property type="entry name" value="GroES-like_sf"/>
</dbReference>
<dbReference type="OMA" id="DKVMGMT"/>
<dbReference type="AlphaFoldDB" id="A0A642UZ98"/>
<dbReference type="VEuPathDB" id="FungiDB:DIURU_000177"/>
<dbReference type="PANTHER" id="PTHR43205">
    <property type="entry name" value="PROSTAGLANDIN REDUCTASE"/>
    <property type="match status" value="1"/>
</dbReference>